<evidence type="ECO:0000256" key="4">
    <source>
        <dbReference type="ARBA" id="ARBA00022892"/>
    </source>
</evidence>
<gene>
    <name evidence="9" type="ORF">PFDSM3638_09635</name>
</gene>
<dbReference type="AlphaFoldDB" id="A0A5C0XXM2"/>
<accession>A0A5C0XXM2</accession>
<dbReference type="GeneID" id="41713736"/>
<dbReference type="OrthoDB" id="85783at2157"/>
<evidence type="ECO:0000256" key="8">
    <source>
        <dbReference type="ARBA" id="ARBA00042485"/>
    </source>
</evidence>
<evidence type="ECO:0000256" key="6">
    <source>
        <dbReference type="ARBA" id="ARBA00023136"/>
    </source>
</evidence>
<dbReference type="RefSeq" id="WP_011013055.1">
    <property type="nucleotide sequence ID" value="NC_003413.1"/>
</dbReference>
<evidence type="ECO:0000313" key="9">
    <source>
        <dbReference type="EMBL" id="QEK79510.1"/>
    </source>
</evidence>
<dbReference type="PANTHER" id="PTHR13768">
    <property type="entry name" value="SOLUBLE NSF ATTACHMENT PROTEIN SNAP"/>
    <property type="match status" value="1"/>
</dbReference>
<evidence type="ECO:0000256" key="5">
    <source>
        <dbReference type="ARBA" id="ARBA00022927"/>
    </source>
</evidence>
<dbReference type="GO" id="GO:0016192">
    <property type="term" value="P:vesicle-mediated transport"/>
    <property type="evidence" value="ECO:0007669"/>
    <property type="project" value="UniProtKB-KW"/>
</dbReference>
<evidence type="ECO:0000256" key="3">
    <source>
        <dbReference type="ARBA" id="ARBA00022448"/>
    </source>
</evidence>
<protein>
    <recommendedName>
        <fullName evidence="7">Gamma-soluble NSF attachment protein</fullName>
    </recommendedName>
    <alternativeName>
        <fullName evidence="8">N-ethylmaleimide-sensitive factor attachment protein gamma</fullName>
    </alternativeName>
</protein>
<dbReference type="PANTHER" id="PTHR13768:SF2">
    <property type="entry name" value="GAMMA-SOLUBLE NSF ATTACHMENT PROTEIN"/>
    <property type="match status" value="1"/>
</dbReference>
<keyword evidence="3" id="KW-0813">Transport</keyword>
<dbReference type="InterPro" id="IPR011990">
    <property type="entry name" value="TPR-like_helical_dom_sf"/>
</dbReference>
<dbReference type="GeneID" id="13301264"/>
<dbReference type="SUPFAM" id="SSF48452">
    <property type="entry name" value="TPR-like"/>
    <property type="match status" value="2"/>
</dbReference>
<evidence type="ECO:0000313" key="10">
    <source>
        <dbReference type="Proteomes" id="UP000324354"/>
    </source>
</evidence>
<keyword evidence="4" id="KW-0931">ER-Golgi transport</keyword>
<sequence>MEIDPMFSPPEEIEREARKLLKEGKIKDGITLLVRAAKKYEESGKPREAATLYKEAALLLTHNFGLKKQARPLMVRAAYLYVKLLERELDRSEVSLERLTGLSLNVIEAFTFLEDKEHVRKYATEFANLYADLGANYEEAEEIESAIVAYEASYRYYDLLGDKEGVKKIASRLVEIFSRIAEEAVANEDYVKSGETFEKVGNYIKSIFGYDERYTELMETAGKHYEKASKLAYAEGDLETMATLLLRAQYAYLLARNFNRANLIGINLVKILNQVIDTLRATERYRDAGDKLMELAEALIGIGRFENAMKAYKEALYESEGKVYFRARIRMAIVKYLAAKEKSLEYLKALDAIEFLMMHNRFLEVIDLAEKIIKKHEEGDRILKMLYEAEGYHLE</sequence>
<dbReference type="Gene3D" id="1.25.40.10">
    <property type="entry name" value="Tetratricopeptide repeat domain"/>
    <property type="match status" value="1"/>
</dbReference>
<name>A0A5C0XXM2_PYRFU</name>
<evidence type="ECO:0000256" key="1">
    <source>
        <dbReference type="ARBA" id="ARBA00004170"/>
    </source>
</evidence>
<keyword evidence="6" id="KW-0472">Membrane</keyword>
<organism evidence="9 10">
    <name type="scientific">Pyrococcus furiosus (strain ATCC 43587 / DSM 3638 / JCM 8422 / Vc1)</name>
    <dbReference type="NCBI Taxonomy" id="186497"/>
    <lineage>
        <taxon>Archaea</taxon>
        <taxon>Methanobacteriati</taxon>
        <taxon>Methanobacteriota</taxon>
        <taxon>Thermococci</taxon>
        <taxon>Thermococcales</taxon>
        <taxon>Thermococcaceae</taxon>
        <taxon>Pyrococcus</taxon>
    </lineage>
</organism>
<dbReference type="InterPro" id="IPR000744">
    <property type="entry name" value="NSF_attach"/>
</dbReference>
<keyword evidence="5" id="KW-0653">Protein transport</keyword>
<evidence type="ECO:0000256" key="2">
    <source>
        <dbReference type="ARBA" id="ARBA00010050"/>
    </source>
</evidence>
<reference evidence="9 10" key="1">
    <citation type="submission" date="2017-08" db="EMBL/GenBank/DDBJ databases">
        <title>Resequencing and Reannotation of the genome of Pyrococcus furiosus type strain DSM3638.</title>
        <authorList>
            <person name="Reichelt R.M."/>
            <person name="Bunk B."/>
        </authorList>
    </citation>
    <scope>NUCLEOTIDE SEQUENCE [LARGE SCALE GENOMIC DNA]</scope>
    <source>
        <strain evidence="9 10">DSM 3638</strain>
    </source>
</reference>
<dbReference type="GO" id="GO:0016020">
    <property type="term" value="C:membrane"/>
    <property type="evidence" value="ECO:0007669"/>
    <property type="project" value="UniProtKB-SubCell"/>
</dbReference>
<dbReference type="GO" id="GO:0006886">
    <property type="term" value="P:intracellular protein transport"/>
    <property type="evidence" value="ECO:0007669"/>
    <property type="project" value="InterPro"/>
</dbReference>
<dbReference type="Proteomes" id="UP000324354">
    <property type="component" value="Chromosome"/>
</dbReference>
<evidence type="ECO:0000256" key="7">
    <source>
        <dbReference type="ARBA" id="ARBA00040047"/>
    </source>
</evidence>
<comment type="similarity">
    <text evidence="2">Belongs to the SNAP family.</text>
</comment>
<dbReference type="EMBL" id="CP023154">
    <property type="protein sequence ID" value="QEK79510.1"/>
    <property type="molecule type" value="Genomic_DNA"/>
</dbReference>
<comment type="subcellular location">
    <subcellularLocation>
        <location evidence="1">Membrane</location>
        <topology evidence="1">Peripheral membrane protein</topology>
    </subcellularLocation>
</comment>
<proteinExistence type="inferred from homology"/>